<dbReference type="AlphaFoldDB" id="Q9G8N5"/>
<reference evidence="3" key="1">
    <citation type="submission" date="2000-07" db="EMBL/GenBank/DDBJ databases">
        <title>The mitochondrial genome of the supposedly primitive protist, Naegleria gruberi.</title>
        <authorList>
            <person name="Burger G."/>
            <person name="Lang B.F."/>
            <person name="Nerad T.A."/>
            <person name="Gray M.W."/>
        </authorList>
    </citation>
    <scope>NUCLEOTIDE SEQUENCE</scope>
</reference>
<dbReference type="SUPFAM" id="SSF55174">
    <property type="entry name" value="Alpha-L RNA-binding motif"/>
    <property type="match status" value="1"/>
</dbReference>
<organism evidence="3">
    <name type="scientific">Naegleria gruberi</name>
    <name type="common">Amoeba</name>
    <dbReference type="NCBI Taxonomy" id="5762"/>
    <lineage>
        <taxon>Eukaryota</taxon>
        <taxon>Discoba</taxon>
        <taxon>Heterolobosea</taxon>
        <taxon>Tetramitia</taxon>
        <taxon>Eutetramitia</taxon>
        <taxon>Vahlkampfiidae</taxon>
        <taxon>Naegleria</taxon>
    </lineage>
</organism>
<dbReference type="CDD" id="cd00165">
    <property type="entry name" value="S4"/>
    <property type="match status" value="1"/>
</dbReference>
<evidence type="ECO:0000256" key="1">
    <source>
        <dbReference type="PROSITE-ProRule" id="PRU00182"/>
    </source>
</evidence>
<dbReference type="GO" id="GO:0005840">
    <property type="term" value="C:ribosome"/>
    <property type="evidence" value="ECO:0007669"/>
    <property type="project" value="UniProtKB-KW"/>
</dbReference>
<keyword evidence="3" id="KW-0687">Ribonucleoprotein</keyword>
<dbReference type="RefSeq" id="NP_066541.1">
    <property type="nucleotide sequence ID" value="NC_002573.1"/>
</dbReference>
<dbReference type="PROSITE" id="PS50889">
    <property type="entry name" value="S4"/>
    <property type="match status" value="1"/>
</dbReference>
<keyword evidence="1" id="KW-0694">RNA-binding</keyword>
<proteinExistence type="predicted"/>
<keyword evidence="2" id="KW-0472">Membrane</keyword>
<keyword evidence="2" id="KW-1133">Transmembrane helix</keyword>
<evidence type="ECO:0000313" key="3">
    <source>
        <dbReference type="EMBL" id="AAG17819.1"/>
    </source>
</evidence>
<name>Q9G8N5_NAEGR</name>
<feature type="transmembrane region" description="Helical" evidence="2">
    <location>
        <begin position="20"/>
        <end position="38"/>
    </location>
</feature>
<dbReference type="GO" id="GO:0003723">
    <property type="term" value="F:RNA binding"/>
    <property type="evidence" value="ECO:0007669"/>
    <property type="project" value="UniProtKB-KW"/>
</dbReference>
<dbReference type="EMBL" id="AF288092">
    <property type="protein sequence ID" value="AAG17819.1"/>
    <property type="molecule type" value="Genomic_DNA"/>
</dbReference>
<gene>
    <name evidence="3" type="primary">rps4</name>
</gene>
<keyword evidence="3" id="KW-0496">Mitochondrion</keyword>
<protein>
    <submittedName>
        <fullName evidence="3">Ribosomal protein S4</fullName>
    </submittedName>
</protein>
<geneLocation type="mitochondrion" evidence="3"/>
<sequence length="482" mass="59522">MYLILIKYFYYFYFLKKNKKFKFFILVDLIFFLMKKYFKLLLLKKKLIKYKNILKKSLSKIHLQLKKNVLVEKPSILFKIGKQLYLISKLDSLLKIKLNSFNDFIIHFLPTQLLPLGNRKKFYNLINKKFKRFFILIKKKLNKKFFFFYLVQMFRKIKFLFIKSDAFLNKKTFLFDFFSNLILEAKYSSLLQYYRQHNKKDSLLKNKFLSFFNLMSFFLYRIDYFLFKLLSFFSLSYIRSVVFNYGVFVNNKLVNTTNYFLSKYDLVKLPSFISCSYRKLYIFCIKFYFDFINRYSYKFINNIKHKYYLELYKVASTLSLDKYTYIHQLKKINKNVIFDDYLTLMENLFYFFFKDKRLNDKYNFDLLNRYKENFNVEFKFPFFLNKKKKDLFFNNNVNYLNNISFRINSTATSSKSNIFNFSYLNNFIYLYFFLAKYKVLYFYSRNNKILVSPFIVSSLLKEQKKLFYYFSILYHINLTKLI</sequence>
<evidence type="ECO:0000256" key="2">
    <source>
        <dbReference type="SAM" id="Phobius"/>
    </source>
</evidence>
<accession>Q9G8N5</accession>
<keyword evidence="3" id="KW-0689">Ribosomal protein</keyword>
<dbReference type="GeneID" id="800677"/>
<keyword evidence="2" id="KW-0812">Transmembrane</keyword>